<dbReference type="PANTHER" id="PTHR23212:SF0">
    <property type="entry name" value="BRAIN ACID SOLUBLE PROTEIN 1"/>
    <property type="match status" value="1"/>
</dbReference>
<evidence type="ECO:0000256" key="2">
    <source>
        <dbReference type="ARBA" id="ARBA00022707"/>
    </source>
</evidence>
<reference evidence="5 6" key="1">
    <citation type="journal article" date="2018" name="Nat. Ecol. Evol.">
        <title>Shark genomes provide insights into elasmobranch evolution and the origin of vertebrates.</title>
        <authorList>
            <person name="Hara Y"/>
            <person name="Yamaguchi K"/>
            <person name="Onimaru K"/>
            <person name="Kadota M"/>
            <person name="Koyanagi M"/>
            <person name="Keeley SD"/>
            <person name="Tatsumi K"/>
            <person name="Tanaka K"/>
            <person name="Motone F"/>
            <person name="Kageyama Y"/>
            <person name="Nozu R"/>
            <person name="Adachi N"/>
            <person name="Nishimura O"/>
            <person name="Nakagawa R"/>
            <person name="Tanegashima C"/>
            <person name="Kiyatake I"/>
            <person name="Matsumoto R"/>
            <person name="Murakumo K"/>
            <person name="Nishida K"/>
            <person name="Terakita A"/>
            <person name="Kuratani S"/>
            <person name="Sato K"/>
            <person name="Hyodo S Kuraku.S."/>
        </authorList>
    </citation>
    <scope>NUCLEOTIDE SEQUENCE [LARGE SCALE GENOMIC DNA]</scope>
</reference>
<feature type="compositionally biased region" description="Basic and acidic residues" evidence="4">
    <location>
        <begin position="65"/>
        <end position="95"/>
    </location>
</feature>
<protein>
    <recommendedName>
        <fullName evidence="7">Brain abundant membrane attached signal protein 1</fullName>
    </recommendedName>
</protein>
<dbReference type="OMA" id="HAVTHWT"/>
<dbReference type="STRING" id="137246.A0A401RKN3"/>
<dbReference type="OrthoDB" id="9949869at2759"/>
<feature type="compositionally biased region" description="Basic residues" evidence="4">
    <location>
        <begin position="1"/>
        <end position="12"/>
    </location>
</feature>
<evidence type="ECO:0000256" key="4">
    <source>
        <dbReference type="SAM" id="MobiDB-lite"/>
    </source>
</evidence>
<feature type="region of interest" description="Disordered" evidence="4">
    <location>
        <begin position="1"/>
        <end position="243"/>
    </location>
</feature>
<dbReference type="Proteomes" id="UP000287033">
    <property type="component" value="Unassembled WGS sequence"/>
</dbReference>
<proteinExistence type="inferred from homology"/>
<feature type="compositionally biased region" description="Basic and acidic residues" evidence="4">
    <location>
        <begin position="32"/>
        <end position="46"/>
    </location>
</feature>
<evidence type="ECO:0008006" key="7">
    <source>
        <dbReference type="Google" id="ProtNLM"/>
    </source>
</evidence>
<evidence type="ECO:0000256" key="1">
    <source>
        <dbReference type="ARBA" id="ARBA00010268"/>
    </source>
</evidence>
<dbReference type="PANTHER" id="PTHR23212">
    <property type="entry name" value="BRAIN ACID SOLUBLE PROTEIN 1"/>
    <property type="match status" value="1"/>
</dbReference>
<dbReference type="InterPro" id="IPR008408">
    <property type="entry name" value="BASP1"/>
</dbReference>
<sequence>MGNALNRKKKNYKLSSDKDADKLAEGTAAEDGEAKKEKQEEAKTSEEGGNVSEAKDSQAANNTAETKEEDKETVKKEETQKPEAEKPQDSTEAKTEPLSTEPTAEKPTEQTEVAPMSSSADGQSSAVPESSTEVTSSQPSETLTPAPESKTEEKCSSMVEVEAKQTEVASTLVAQEESKKAEPQNLDSASSTTDDVSSQETPAVDAPISTPAVPEVSDSATPADVTTSENSSAITDQTLAAQE</sequence>
<evidence type="ECO:0000313" key="5">
    <source>
        <dbReference type="EMBL" id="GCC18646.1"/>
    </source>
</evidence>
<comment type="caution">
    <text evidence="5">The sequence shown here is derived from an EMBL/GenBank/DDBJ whole genome shotgun (WGS) entry which is preliminary data.</text>
</comment>
<gene>
    <name evidence="5" type="ORF">chiPu_0018012</name>
</gene>
<name>A0A401RKN3_CHIPU</name>
<comment type="similarity">
    <text evidence="1">Belongs to the BASP1 family.</text>
</comment>
<feature type="compositionally biased region" description="Basic and acidic residues" evidence="4">
    <location>
        <begin position="149"/>
        <end position="165"/>
    </location>
</feature>
<keyword evidence="6" id="KW-1185">Reference proteome</keyword>
<dbReference type="AlphaFoldDB" id="A0A401RKN3"/>
<accession>A0A401RKN3</accession>
<feature type="compositionally biased region" description="Polar residues" evidence="4">
    <location>
        <begin position="218"/>
        <end position="243"/>
    </location>
</feature>
<dbReference type="EMBL" id="BEZZ01001439">
    <property type="protein sequence ID" value="GCC18646.1"/>
    <property type="molecule type" value="Genomic_DNA"/>
</dbReference>
<organism evidence="5 6">
    <name type="scientific">Chiloscyllium punctatum</name>
    <name type="common">Brownbanded bambooshark</name>
    <name type="synonym">Hemiscyllium punctatum</name>
    <dbReference type="NCBI Taxonomy" id="137246"/>
    <lineage>
        <taxon>Eukaryota</taxon>
        <taxon>Metazoa</taxon>
        <taxon>Chordata</taxon>
        <taxon>Craniata</taxon>
        <taxon>Vertebrata</taxon>
        <taxon>Chondrichthyes</taxon>
        <taxon>Elasmobranchii</taxon>
        <taxon>Galeomorphii</taxon>
        <taxon>Galeoidea</taxon>
        <taxon>Orectolobiformes</taxon>
        <taxon>Hemiscylliidae</taxon>
        <taxon>Chiloscyllium</taxon>
    </lineage>
</organism>
<feature type="compositionally biased region" description="Low complexity" evidence="4">
    <location>
        <begin position="187"/>
        <end position="198"/>
    </location>
</feature>
<feature type="compositionally biased region" description="Basic and acidic residues" evidence="4">
    <location>
        <begin position="15"/>
        <end position="24"/>
    </location>
</feature>
<feature type="compositionally biased region" description="Polar residues" evidence="4">
    <location>
        <begin position="116"/>
        <end position="143"/>
    </location>
</feature>
<dbReference type="Pfam" id="PF05466">
    <property type="entry name" value="BASP1"/>
    <property type="match status" value="1"/>
</dbReference>
<evidence type="ECO:0000313" key="6">
    <source>
        <dbReference type="Proteomes" id="UP000287033"/>
    </source>
</evidence>
<keyword evidence="3" id="KW-0449">Lipoprotein</keyword>
<evidence type="ECO:0000256" key="3">
    <source>
        <dbReference type="ARBA" id="ARBA00023288"/>
    </source>
</evidence>
<keyword evidence="2" id="KW-0519">Myristate</keyword>